<keyword evidence="9" id="KW-0807">Transducer</keyword>
<dbReference type="EMBL" id="SWFT01000039">
    <property type="protein sequence ID" value="KAA8905928.1"/>
    <property type="molecule type" value="Genomic_DNA"/>
</dbReference>
<dbReference type="GO" id="GO:0001664">
    <property type="term" value="F:G protein-coupled receptor binding"/>
    <property type="evidence" value="ECO:0007669"/>
    <property type="project" value="InterPro"/>
</dbReference>
<feature type="binding site" evidence="11">
    <location>
        <position position="388"/>
    </location>
    <ligand>
        <name>GTP</name>
        <dbReference type="ChEBI" id="CHEBI:37565"/>
    </ligand>
</feature>
<dbReference type="GO" id="GO:0046872">
    <property type="term" value="F:metal ion binding"/>
    <property type="evidence" value="ECO:0007669"/>
    <property type="project" value="UniProtKB-KW"/>
</dbReference>
<dbReference type="OrthoDB" id="5817230at2759"/>
<feature type="binding site" evidence="11">
    <location>
        <begin position="238"/>
        <end position="244"/>
    </location>
    <ligand>
        <name>GTP</name>
        <dbReference type="ChEBI" id="CHEBI:37565"/>
    </ligand>
</feature>
<evidence type="ECO:0000256" key="6">
    <source>
        <dbReference type="ARBA" id="ARBA00022842"/>
    </source>
</evidence>
<dbReference type="CDD" id="cd00066">
    <property type="entry name" value="G-alpha"/>
    <property type="match status" value="1"/>
</dbReference>
<feature type="binding site" evidence="12">
    <location>
        <position position="244"/>
    </location>
    <ligand>
        <name>Mg(2+)</name>
        <dbReference type="ChEBI" id="CHEBI:18420"/>
    </ligand>
</feature>
<evidence type="ECO:0000256" key="4">
    <source>
        <dbReference type="ARBA" id="ARBA00022741"/>
    </source>
</evidence>
<accession>A0A642UZN1</accession>
<dbReference type="Proteomes" id="UP000449547">
    <property type="component" value="Unassembled WGS sequence"/>
</dbReference>
<evidence type="ECO:0000313" key="13">
    <source>
        <dbReference type="EMBL" id="KAA8905928.1"/>
    </source>
</evidence>
<dbReference type="Gene3D" id="1.10.400.10">
    <property type="entry name" value="GI Alpha 1, domain 2-like"/>
    <property type="match status" value="1"/>
</dbReference>
<dbReference type="PROSITE" id="PS51882">
    <property type="entry name" value="G_ALPHA"/>
    <property type="match status" value="1"/>
</dbReference>
<dbReference type="AlphaFoldDB" id="A0A642UZN1"/>
<dbReference type="PRINTS" id="PR01241">
    <property type="entry name" value="GPROTEINAFNG"/>
</dbReference>
<keyword evidence="5" id="KW-0378">Hydrolase</keyword>
<dbReference type="GO" id="GO:0000750">
    <property type="term" value="P:pheromone-dependent signal transduction involved in conjugation with cellular fusion"/>
    <property type="evidence" value="ECO:0007669"/>
    <property type="project" value="TreeGrafter"/>
</dbReference>
<keyword evidence="14" id="KW-1185">Reference proteome</keyword>
<dbReference type="PANTHER" id="PTHR10218:SF302">
    <property type="entry name" value="GUANINE NUCLEOTIDE-BINDING PROTEIN ALPHA-5 SUBUNIT"/>
    <property type="match status" value="1"/>
</dbReference>
<evidence type="ECO:0000256" key="5">
    <source>
        <dbReference type="ARBA" id="ARBA00022801"/>
    </source>
</evidence>
<keyword evidence="6 12" id="KW-0460">Magnesium</keyword>
<dbReference type="GO" id="GO:0005525">
    <property type="term" value="F:GTP binding"/>
    <property type="evidence" value="ECO:0007669"/>
    <property type="project" value="UniProtKB-KW"/>
</dbReference>
<keyword evidence="10" id="KW-0449">Lipoprotein</keyword>
<comment type="caution">
    <text evidence="13">The sequence shown here is derived from an EMBL/GenBank/DDBJ whole genome shotgun (WGS) entry which is preliminary data.</text>
</comment>
<dbReference type="VEuPathDB" id="FungiDB:DIURU_001305"/>
<comment type="cofactor">
    <cofactor evidence="1">
        <name>Mg(2+)</name>
        <dbReference type="ChEBI" id="CHEBI:18420"/>
    </cofactor>
</comment>
<organism evidence="13 14">
    <name type="scientific">Diutina rugosa</name>
    <name type="common">Yeast</name>
    <name type="synonym">Candida rugosa</name>
    <dbReference type="NCBI Taxonomy" id="5481"/>
    <lineage>
        <taxon>Eukaryota</taxon>
        <taxon>Fungi</taxon>
        <taxon>Dikarya</taxon>
        <taxon>Ascomycota</taxon>
        <taxon>Saccharomycotina</taxon>
        <taxon>Pichiomycetes</taxon>
        <taxon>Debaryomycetaceae</taxon>
        <taxon>Diutina</taxon>
    </lineage>
</organism>
<dbReference type="InterPro" id="IPR027417">
    <property type="entry name" value="P-loop_NTPase"/>
</dbReference>
<evidence type="ECO:0000256" key="7">
    <source>
        <dbReference type="ARBA" id="ARBA00023134"/>
    </source>
</evidence>
<dbReference type="Pfam" id="PF00503">
    <property type="entry name" value="G-alpha"/>
    <property type="match status" value="1"/>
</dbReference>
<keyword evidence="4 11" id="KW-0547">Nucleotide-binding</keyword>
<dbReference type="GO" id="GO:0007186">
    <property type="term" value="P:G protein-coupled receptor signaling pathway"/>
    <property type="evidence" value="ECO:0007669"/>
    <property type="project" value="InterPro"/>
</dbReference>
<dbReference type="InterPro" id="IPR002975">
    <property type="entry name" value="Fungi_Gprotein_alpha"/>
</dbReference>
<dbReference type="SUPFAM" id="SSF47895">
    <property type="entry name" value="Transducin (alpha subunit), insertion domain"/>
    <property type="match status" value="1"/>
</dbReference>
<dbReference type="OMA" id="QVIWADA"/>
<dbReference type="InterPro" id="IPR011025">
    <property type="entry name" value="GproteinA_insert"/>
</dbReference>
<dbReference type="Gene3D" id="3.40.50.300">
    <property type="entry name" value="P-loop containing nucleotide triphosphate hydrolases"/>
    <property type="match status" value="2"/>
</dbReference>
<dbReference type="PANTHER" id="PTHR10218">
    <property type="entry name" value="GTP-BINDING PROTEIN ALPHA SUBUNIT"/>
    <property type="match status" value="1"/>
</dbReference>
<evidence type="ECO:0000256" key="9">
    <source>
        <dbReference type="ARBA" id="ARBA00023224"/>
    </source>
</evidence>
<reference evidence="13 14" key="1">
    <citation type="submission" date="2019-07" db="EMBL/GenBank/DDBJ databases">
        <title>Genome assembly of two rare yeast pathogens: Diutina rugosa and Trichomonascus ciferrii.</title>
        <authorList>
            <person name="Mixao V."/>
            <person name="Saus E."/>
            <person name="Hansen A."/>
            <person name="Lass-Flor C."/>
            <person name="Gabaldon T."/>
        </authorList>
    </citation>
    <scope>NUCLEOTIDE SEQUENCE [LARGE SCALE GENOMIC DNA]</scope>
    <source>
        <strain evidence="13 14">CBS 613</strain>
    </source>
</reference>
<keyword evidence="2" id="KW-0519">Myristate</keyword>
<sequence length="416" mass="47430">MGCTVSQLEDDLYLLQKQHDNSLNQQISLTRAGAANPQFRMILLGPGESGKSTVLKQMELLHKGGFPESKRRQYAKVIWTDVVQSMRQLIIMSRKLKIPLDCDQPDSPLQLAKRVVLRANPSSNADEAKLMAKFIIGSTDWSRPQQTNPWETTSSAEEKLLWGASSETATAASAAEAPQDSRQDIADAIAKLWTEDSGIRKCYERSNEFQLLTSAEYYFKAIGKFVDPNYLCSDEDILMGRIKTSGITETDFNLKSFNFKVLDAGGQRSERRKWLHYFENITCVLYVMAVSEYDQKLLEDENVNRMEESLHLFDTLCNSQWFQNTPFIIFLNKVDLLEKKLSKSPVKNYFPDFNGRANNVDDAIAYFENRLKSLNHTNKQLYIHRTCATDTSSMKFVINAVTDFMIQDSLRESGLI</sequence>
<dbReference type="GO" id="GO:0031683">
    <property type="term" value="F:G-protein beta/gamma-subunit complex binding"/>
    <property type="evidence" value="ECO:0007669"/>
    <property type="project" value="InterPro"/>
</dbReference>
<dbReference type="RefSeq" id="XP_034013909.1">
    <property type="nucleotide sequence ID" value="XM_034153834.1"/>
</dbReference>
<evidence type="ECO:0000256" key="12">
    <source>
        <dbReference type="PIRSR" id="PIRSR601019-2"/>
    </source>
</evidence>
<dbReference type="FunFam" id="1.10.400.10:FF:000015">
    <property type="entry name" value="G protein alpha subunit"/>
    <property type="match status" value="1"/>
</dbReference>
<name>A0A642UZN1_DIURU</name>
<keyword evidence="8" id="KW-0564">Palmitate</keyword>
<feature type="binding site" evidence="12">
    <location>
        <position position="52"/>
    </location>
    <ligand>
        <name>Mg(2+)</name>
        <dbReference type="ChEBI" id="CHEBI:18420"/>
    </ligand>
</feature>
<feature type="binding site" evidence="11">
    <location>
        <begin position="263"/>
        <end position="267"/>
    </location>
    <ligand>
        <name>GTP</name>
        <dbReference type="ChEBI" id="CHEBI:37565"/>
    </ligand>
</feature>
<evidence type="ECO:0000313" key="14">
    <source>
        <dbReference type="Proteomes" id="UP000449547"/>
    </source>
</evidence>
<evidence type="ECO:0000256" key="8">
    <source>
        <dbReference type="ARBA" id="ARBA00023139"/>
    </source>
</evidence>
<keyword evidence="3 12" id="KW-0479">Metal-binding</keyword>
<dbReference type="FunFam" id="3.40.50.300:FF:000563">
    <property type="entry name" value="Guanine nucleotide-binding protein alpha subunit"/>
    <property type="match status" value="1"/>
</dbReference>
<evidence type="ECO:0000256" key="1">
    <source>
        <dbReference type="ARBA" id="ARBA00001946"/>
    </source>
</evidence>
<evidence type="ECO:0000256" key="11">
    <source>
        <dbReference type="PIRSR" id="PIRSR601019-1"/>
    </source>
</evidence>
<evidence type="ECO:0000256" key="3">
    <source>
        <dbReference type="ARBA" id="ARBA00022723"/>
    </source>
</evidence>
<proteinExistence type="predicted"/>
<gene>
    <name evidence="13" type="ORF">DIURU_001305</name>
</gene>
<dbReference type="SMART" id="SM00275">
    <property type="entry name" value="G_alpha"/>
    <property type="match status" value="1"/>
</dbReference>
<dbReference type="SUPFAM" id="SSF52540">
    <property type="entry name" value="P-loop containing nucleoside triphosphate hydrolases"/>
    <property type="match status" value="1"/>
</dbReference>
<feature type="binding site" evidence="11">
    <location>
        <begin position="48"/>
        <end position="53"/>
    </location>
    <ligand>
        <name>GTP</name>
        <dbReference type="ChEBI" id="CHEBI:37565"/>
    </ligand>
</feature>
<dbReference type="GeneID" id="54779958"/>
<protein>
    <recommendedName>
        <fullName evidence="15">Guanine nucleotide-binding protein subunit alpha</fullName>
    </recommendedName>
</protein>
<dbReference type="GO" id="GO:0005737">
    <property type="term" value="C:cytoplasm"/>
    <property type="evidence" value="ECO:0007669"/>
    <property type="project" value="TreeGrafter"/>
</dbReference>
<dbReference type="InterPro" id="IPR001019">
    <property type="entry name" value="Gprotein_alpha_su"/>
</dbReference>
<dbReference type="GO" id="GO:0005834">
    <property type="term" value="C:heterotrimeric G-protein complex"/>
    <property type="evidence" value="ECO:0007669"/>
    <property type="project" value="InterPro"/>
</dbReference>
<dbReference type="PRINTS" id="PR00318">
    <property type="entry name" value="GPROTEINA"/>
</dbReference>
<dbReference type="GO" id="GO:0003924">
    <property type="term" value="F:GTPase activity"/>
    <property type="evidence" value="ECO:0007669"/>
    <property type="project" value="InterPro"/>
</dbReference>
<evidence type="ECO:0000256" key="2">
    <source>
        <dbReference type="ARBA" id="ARBA00022707"/>
    </source>
</evidence>
<keyword evidence="7 11" id="KW-0342">GTP-binding</keyword>
<evidence type="ECO:0008006" key="15">
    <source>
        <dbReference type="Google" id="ProtNLM"/>
    </source>
</evidence>
<evidence type="ECO:0000256" key="10">
    <source>
        <dbReference type="ARBA" id="ARBA00023288"/>
    </source>
</evidence>
<feature type="binding site" evidence="11">
    <location>
        <begin position="332"/>
        <end position="335"/>
    </location>
    <ligand>
        <name>GTP</name>
        <dbReference type="ChEBI" id="CHEBI:37565"/>
    </ligand>
</feature>